<accession>A0AAE9XN13</accession>
<evidence type="ECO:0000256" key="1">
    <source>
        <dbReference type="ARBA" id="ARBA00037999"/>
    </source>
</evidence>
<dbReference type="InterPro" id="IPR020026">
    <property type="entry name" value="PseC"/>
</dbReference>
<reference evidence="5" key="1">
    <citation type="submission" date="2023-01" db="EMBL/GenBank/DDBJ databases">
        <title>The genome sequence of Kordiimonadaceae bacterium 6D33.</title>
        <authorList>
            <person name="Liu Y."/>
        </authorList>
    </citation>
    <scope>NUCLEOTIDE SEQUENCE</scope>
    <source>
        <strain evidence="5">6D33</strain>
    </source>
</reference>
<dbReference type="Proteomes" id="UP001217500">
    <property type="component" value="Chromosome"/>
</dbReference>
<dbReference type="InterPro" id="IPR000653">
    <property type="entry name" value="DegT/StrS_aminotransferase"/>
</dbReference>
<dbReference type="GO" id="GO:0008483">
    <property type="term" value="F:transaminase activity"/>
    <property type="evidence" value="ECO:0007669"/>
    <property type="project" value="UniProtKB-KW"/>
</dbReference>
<keyword evidence="3 4" id="KW-0663">Pyridoxal phosphate</keyword>
<evidence type="ECO:0000313" key="6">
    <source>
        <dbReference type="Proteomes" id="UP001217500"/>
    </source>
</evidence>
<dbReference type="InterPro" id="IPR015421">
    <property type="entry name" value="PyrdxlP-dep_Trfase_major"/>
</dbReference>
<keyword evidence="5" id="KW-0032">Aminotransferase</keyword>
<evidence type="ECO:0000256" key="2">
    <source>
        <dbReference type="PIRSR" id="PIRSR000390-1"/>
    </source>
</evidence>
<dbReference type="SUPFAM" id="SSF53383">
    <property type="entry name" value="PLP-dependent transferases"/>
    <property type="match status" value="1"/>
</dbReference>
<dbReference type="KEGG" id="gso:PH603_10900"/>
<dbReference type="PANTHER" id="PTHR30244:SF34">
    <property type="entry name" value="DTDP-4-AMINO-4,6-DIDEOXYGALACTOSE TRANSAMINASE"/>
    <property type="match status" value="1"/>
</dbReference>
<dbReference type="PIRSF" id="PIRSF000390">
    <property type="entry name" value="PLP_StrS"/>
    <property type="match status" value="1"/>
</dbReference>
<feature type="active site" description="Proton acceptor" evidence="2">
    <location>
        <position position="190"/>
    </location>
</feature>
<name>A0AAE9XN13_9PROT</name>
<evidence type="ECO:0000256" key="4">
    <source>
        <dbReference type="RuleBase" id="RU004508"/>
    </source>
</evidence>
<keyword evidence="6" id="KW-1185">Reference proteome</keyword>
<dbReference type="InterPro" id="IPR015422">
    <property type="entry name" value="PyrdxlP-dep_Trfase_small"/>
</dbReference>
<dbReference type="AlphaFoldDB" id="A0AAE9XN13"/>
<dbReference type="CDD" id="cd00616">
    <property type="entry name" value="AHBA_syn"/>
    <property type="match status" value="1"/>
</dbReference>
<comment type="similarity">
    <text evidence="1 4">Belongs to the DegT/DnrJ/EryC1 family.</text>
</comment>
<protein>
    <submittedName>
        <fullName evidence="5">UDP-4-amino-4, 6-dideoxy-N-acetyl-beta-L-altrosamine transaminase</fullName>
        <ecNumber evidence="5">2.6.1.92</ecNumber>
    </submittedName>
</protein>
<keyword evidence="5" id="KW-0808">Transferase</keyword>
<proteinExistence type="inferred from homology"/>
<dbReference type="Gene3D" id="3.90.1150.10">
    <property type="entry name" value="Aspartate Aminotransferase, domain 1"/>
    <property type="match status" value="1"/>
</dbReference>
<dbReference type="GO" id="GO:0030170">
    <property type="term" value="F:pyridoxal phosphate binding"/>
    <property type="evidence" value="ECO:0007669"/>
    <property type="project" value="TreeGrafter"/>
</dbReference>
<organism evidence="5 6">
    <name type="scientific">Gimibacter soli</name>
    <dbReference type="NCBI Taxonomy" id="3024400"/>
    <lineage>
        <taxon>Bacteria</taxon>
        <taxon>Pseudomonadati</taxon>
        <taxon>Pseudomonadota</taxon>
        <taxon>Alphaproteobacteria</taxon>
        <taxon>Kordiimonadales</taxon>
        <taxon>Temperatibacteraceae</taxon>
        <taxon>Gimibacter</taxon>
    </lineage>
</organism>
<dbReference type="GO" id="GO:0000271">
    <property type="term" value="P:polysaccharide biosynthetic process"/>
    <property type="evidence" value="ECO:0007669"/>
    <property type="project" value="TreeGrafter"/>
</dbReference>
<dbReference type="EC" id="2.6.1.92" evidence="5"/>
<gene>
    <name evidence="5" type="primary">pseC</name>
    <name evidence="5" type="ORF">PH603_10900</name>
</gene>
<dbReference type="Pfam" id="PF01041">
    <property type="entry name" value="DegT_DnrJ_EryC1"/>
    <property type="match status" value="1"/>
</dbReference>
<dbReference type="EMBL" id="CP116805">
    <property type="protein sequence ID" value="WCL53047.1"/>
    <property type="molecule type" value="Genomic_DNA"/>
</dbReference>
<feature type="modified residue" description="N6-(pyridoxal phosphate)lysine" evidence="3">
    <location>
        <position position="190"/>
    </location>
</feature>
<dbReference type="RefSeq" id="WP_289502559.1">
    <property type="nucleotide sequence ID" value="NZ_CP116805.1"/>
</dbReference>
<evidence type="ECO:0000256" key="3">
    <source>
        <dbReference type="PIRSR" id="PIRSR000390-2"/>
    </source>
</evidence>
<dbReference type="InterPro" id="IPR015424">
    <property type="entry name" value="PyrdxlP-dep_Trfase"/>
</dbReference>
<dbReference type="Gene3D" id="3.40.640.10">
    <property type="entry name" value="Type I PLP-dependent aspartate aminotransferase-like (Major domain)"/>
    <property type="match status" value="1"/>
</dbReference>
<evidence type="ECO:0000313" key="5">
    <source>
        <dbReference type="EMBL" id="WCL53047.1"/>
    </source>
</evidence>
<dbReference type="PANTHER" id="PTHR30244">
    <property type="entry name" value="TRANSAMINASE"/>
    <property type="match status" value="1"/>
</dbReference>
<dbReference type="NCBIfam" id="TIGR03588">
    <property type="entry name" value="PseC"/>
    <property type="match status" value="1"/>
</dbReference>
<sequence length="395" mass="42514">MPADFLPYGRHSIDEDDIAAVAEVLRGSMLTGGPKVAEFERAFAARVGAKEAVACSNGTTALHLACIAAGLREGDRAIVPSVTFLSTANAVRMCGAEVVFADVDPDTGLLTPASLRTAFAGANGPVKAVLPVHLNGQIADMEEIAAIARQAGAAIITDCAHAIGAEYAERGTPGDGQWEDLACFSLHPVKTIAMGEGGVVTTNDASVAARLRRLRGHDMRRGEGGWLAADLALDEGGEANPWFYEMQELGYNYRATDFQCALGLSQLGKLDRFIAARRAIADRYDALLKPHDNLLRPIPRMPGQSAWHLYPVLIDYEALGTTRARLMRALVAEGIGTQVHYIPVHWQPYYRARYGEQDLPGAAAYYRRALSLPIFPALPEDGPERVVEALVRLLG</sequence>